<name>A0A009I486_ACIB9</name>
<sequence>MFIHFYLFKADKIALFLFIPFKDKMQFMQQSLNIIGGDV</sequence>
<organism evidence="1 2">
    <name type="scientific">Acinetobacter baumannii (strain 1295743)</name>
    <dbReference type="NCBI Taxonomy" id="1310613"/>
    <lineage>
        <taxon>Bacteria</taxon>
        <taxon>Pseudomonadati</taxon>
        <taxon>Pseudomonadota</taxon>
        <taxon>Gammaproteobacteria</taxon>
        <taxon>Moraxellales</taxon>
        <taxon>Moraxellaceae</taxon>
        <taxon>Acinetobacter</taxon>
        <taxon>Acinetobacter calcoaceticus/baumannii complex</taxon>
    </lineage>
</organism>
<proteinExistence type="predicted"/>
<dbReference type="EMBL" id="JEWH01000028">
    <property type="protein sequence ID" value="EXB05331.1"/>
    <property type="molecule type" value="Genomic_DNA"/>
</dbReference>
<reference evidence="1 2" key="1">
    <citation type="submission" date="2014-02" db="EMBL/GenBank/DDBJ databases">
        <title>Comparative genomics and transcriptomics to identify genetic mechanisms underlying the emergence of carbapenem resistant Acinetobacter baumannii (CRAb).</title>
        <authorList>
            <person name="Harris A.D."/>
            <person name="Johnson K.J."/>
            <person name="George J."/>
            <person name="Shefchek K."/>
            <person name="Daugherty S.C."/>
            <person name="Parankush S."/>
            <person name="Sadzewicz L."/>
            <person name="Tallon L."/>
            <person name="Sengamalay N."/>
            <person name="Hazen T.H."/>
            <person name="Rasko D.A."/>
        </authorList>
    </citation>
    <scope>NUCLEOTIDE SEQUENCE [LARGE SCALE GENOMIC DNA]</scope>
    <source>
        <strain evidence="1 2">1295743</strain>
    </source>
</reference>
<comment type="caution">
    <text evidence="1">The sequence shown here is derived from an EMBL/GenBank/DDBJ whole genome shotgun (WGS) entry which is preliminary data.</text>
</comment>
<dbReference type="AlphaFoldDB" id="A0A009I486"/>
<evidence type="ECO:0000313" key="1">
    <source>
        <dbReference type="EMBL" id="EXB05331.1"/>
    </source>
</evidence>
<gene>
    <name evidence="1" type="ORF">J512_2327</name>
</gene>
<evidence type="ECO:0000313" key="2">
    <source>
        <dbReference type="Proteomes" id="UP000020595"/>
    </source>
</evidence>
<protein>
    <submittedName>
        <fullName evidence="1">Uncharacterized protein</fullName>
    </submittedName>
</protein>
<dbReference type="Proteomes" id="UP000020595">
    <property type="component" value="Unassembled WGS sequence"/>
</dbReference>
<accession>A0A009I486</accession>